<dbReference type="EMBL" id="BFAA01026242">
    <property type="protein sequence ID" value="GCB80787.1"/>
    <property type="molecule type" value="Genomic_DNA"/>
</dbReference>
<dbReference type="SMART" id="SM00390">
    <property type="entry name" value="GoLoco"/>
    <property type="match status" value="2"/>
</dbReference>
<feature type="region of interest" description="Disordered" evidence="1">
    <location>
        <begin position="113"/>
        <end position="297"/>
    </location>
</feature>
<evidence type="ECO:0000256" key="1">
    <source>
        <dbReference type="SAM" id="MobiDB-lite"/>
    </source>
</evidence>
<feature type="compositionally biased region" description="Low complexity" evidence="1">
    <location>
        <begin position="187"/>
        <end position="200"/>
    </location>
</feature>
<dbReference type="STRING" id="75743.A0A401Q619"/>
<feature type="compositionally biased region" description="Low complexity" evidence="1">
    <location>
        <begin position="143"/>
        <end position="158"/>
    </location>
</feature>
<sequence length="297" mass="31589">TKRLTPDFSDREVFLDLVWEVQSRRLNDQRCSFRKKVKDRRAYRSMPSTPLDKEKPFFPSMSSLQTEEFFDLIAYSQSRRLNDQRADFEDSPTVELSSPFPEDIVEYLAPVGRAASQTQRGEAPAAIPAERNQNPAEEEEIPAEGAEGPAEGAKSPAEGAGGPAEGAEGPTEGAKSPAEGAGGPAEGAGSPAEGAGCPAEGAERPEEVDASPAEEAGSPSRGTERPADGAESPAGEAENPSGGADSPGEKGEAPAEEENNPAEREELPAEKVKKEPEDELYNTIMTHQVQGNKRVNS</sequence>
<dbReference type="InterPro" id="IPR003109">
    <property type="entry name" value="GoLoco_motif"/>
</dbReference>
<dbReference type="GO" id="GO:0030695">
    <property type="term" value="F:GTPase regulator activity"/>
    <property type="evidence" value="ECO:0007669"/>
    <property type="project" value="InterPro"/>
</dbReference>
<dbReference type="Gene3D" id="1.25.40.10">
    <property type="entry name" value="Tetratricopeptide repeat domain"/>
    <property type="match status" value="1"/>
</dbReference>
<protein>
    <submittedName>
        <fullName evidence="2">Uncharacterized protein</fullName>
    </submittedName>
</protein>
<comment type="caution">
    <text evidence="2">The sequence shown here is derived from an EMBL/GenBank/DDBJ whole genome shotgun (WGS) entry which is preliminary data.</text>
</comment>
<dbReference type="PROSITE" id="PS50877">
    <property type="entry name" value="GOLOCO"/>
    <property type="match status" value="2"/>
</dbReference>
<feature type="compositionally biased region" description="Polar residues" evidence="1">
    <location>
        <begin position="283"/>
        <end position="297"/>
    </location>
</feature>
<proteinExistence type="predicted"/>
<evidence type="ECO:0000313" key="2">
    <source>
        <dbReference type="EMBL" id="GCB80787.1"/>
    </source>
</evidence>
<evidence type="ECO:0000313" key="3">
    <source>
        <dbReference type="Proteomes" id="UP000288216"/>
    </source>
</evidence>
<dbReference type="AlphaFoldDB" id="A0A401Q619"/>
<dbReference type="GO" id="GO:0050727">
    <property type="term" value="P:regulation of inflammatory response"/>
    <property type="evidence" value="ECO:0007669"/>
    <property type="project" value="InterPro"/>
</dbReference>
<feature type="compositionally biased region" description="Basic and acidic residues" evidence="1">
    <location>
        <begin position="261"/>
        <end position="276"/>
    </location>
</feature>
<name>A0A401Q619_SCYTO</name>
<dbReference type="Proteomes" id="UP000288216">
    <property type="component" value="Unassembled WGS sequence"/>
</dbReference>
<dbReference type="PANTHER" id="PTHR47617:SF1">
    <property type="entry name" value="G-PROTEIN-SIGNALING MODULATOR 3"/>
    <property type="match status" value="1"/>
</dbReference>
<organism evidence="2 3">
    <name type="scientific">Scyliorhinus torazame</name>
    <name type="common">Cloudy catshark</name>
    <name type="synonym">Catulus torazame</name>
    <dbReference type="NCBI Taxonomy" id="75743"/>
    <lineage>
        <taxon>Eukaryota</taxon>
        <taxon>Metazoa</taxon>
        <taxon>Chordata</taxon>
        <taxon>Craniata</taxon>
        <taxon>Vertebrata</taxon>
        <taxon>Chondrichthyes</taxon>
        <taxon>Elasmobranchii</taxon>
        <taxon>Galeomorphii</taxon>
        <taxon>Galeoidea</taxon>
        <taxon>Carcharhiniformes</taxon>
        <taxon>Scyliorhinidae</taxon>
        <taxon>Scyliorhinus</taxon>
    </lineage>
</organism>
<reference evidence="2 3" key="1">
    <citation type="journal article" date="2018" name="Nat. Ecol. Evol.">
        <title>Shark genomes provide insights into elasmobranch evolution and the origin of vertebrates.</title>
        <authorList>
            <person name="Hara Y"/>
            <person name="Yamaguchi K"/>
            <person name="Onimaru K"/>
            <person name="Kadota M"/>
            <person name="Koyanagi M"/>
            <person name="Keeley SD"/>
            <person name="Tatsumi K"/>
            <person name="Tanaka K"/>
            <person name="Motone F"/>
            <person name="Kageyama Y"/>
            <person name="Nozu R"/>
            <person name="Adachi N"/>
            <person name="Nishimura O"/>
            <person name="Nakagawa R"/>
            <person name="Tanegashima C"/>
            <person name="Kiyatake I"/>
            <person name="Matsumoto R"/>
            <person name="Murakumo K"/>
            <person name="Nishida K"/>
            <person name="Terakita A"/>
            <person name="Kuratani S"/>
            <person name="Sato K"/>
            <person name="Hyodo S Kuraku.S."/>
        </authorList>
    </citation>
    <scope>NUCLEOTIDE SEQUENCE [LARGE SCALE GENOMIC DNA]</scope>
</reference>
<dbReference type="InterPro" id="IPR011990">
    <property type="entry name" value="TPR-like_helical_dom_sf"/>
</dbReference>
<accession>A0A401Q619</accession>
<dbReference type="InterPro" id="IPR042888">
    <property type="entry name" value="GPSM3"/>
</dbReference>
<dbReference type="Pfam" id="PF02188">
    <property type="entry name" value="GoLoco"/>
    <property type="match status" value="2"/>
</dbReference>
<dbReference type="PANTHER" id="PTHR47617">
    <property type="entry name" value="G-PROTEIN SIGNALING MODULATOR 3"/>
    <property type="match status" value="1"/>
</dbReference>
<feature type="compositionally biased region" description="Low complexity" evidence="1">
    <location>
        <begin position="165"/>
        <end position="179"/>
    </location>
</feature>
<keyword evidence="3" id="KW-1185">Reference proteome</keyword>
<feature type="non-terminal residue" evidence="2">
    <location>
        <position position="1"/>
    </location>
</feature>
<dbReference type="OMA" id="ELYNTIM"/>
<dbReference type="OrthoDB" id="9950513at2759"/>
<gene>
    <name evidence="2" type="ORF">scyTo_0023098</name>
</gene>